<dbReference type="Pfam" id="PF03401">
    <property type="entry name" value="TctC"/>
    <property type="match status" value="1"/>
</dbReference>
<evidence type="ECO:0000313" key="3">
    <source>
        <dbReference type="EMBL" id="MBR0652506.1"/>
    </source>
</evidence>
<gene>
    <name evidence="3" type="ORF">GXW78_22815</name>
</gene>
<dbReference type="Gene3D" id="3.40.190.10">
    <property type="entry name" value="Periplasmic binding protein-like II"/>
    <property type="match status" value="1"/>
</dbReference>
<reference evidence="4" key="1">
    <citation type="journal article" date="2021" name="Syst. Appl. Microbiol.">
        <title>Roseomonas hellenica sp. nov., isolated from roots of wild-growing Alkanna tinctoria.</title>
        <authorList>
            <person name="Rat A."/>
            <person name="Naranjo H.D."/>
            <person name="Lebbe L."/>
            <person name="Cnockaert M."/>
            <person name="Krigas N."/>
            <person name="Grigoriadou K."/>
            <person name="Maloupa E."/>
            <person name="Willems A."/>
        </authorList>
    </citation>
    <scope>NUCLEOTIDE SEQUENCE [LARGE SCALE GENOMIC DNA]</scope>
    <source>
        <strain evidence="4">LMG 31159</strain>
    </source>
</reference>
<dbReference type="EMBL" id="JAAEDI010000029">
    <property type="protein sequence ID" value="MBR0652506.1"/>
    <property type="molecule type" value="Genomic_DNA"/>
</dbReference>
<feature type="signal peptide" evidence="2">
    <location>
        <begin position="1"/>
        <end position="29"/>
    </location>
</feature>
<name>A0ABS5ENA6_9PROT</name>
<dbReference type="PIRSF" id="PIRSF017082">
    <property type="entry name" value="YflP"/>
    <property type="match status" value="1"/>
</dbReference>
<protein>
    <submittedName>
        <fullName evidence="3">Tripartite tricarboxylate transporter substrate binding protein</fullName>
    </submittedName>
</protein>
<keyword evidence="2" id="KW-0732">Signal</keyword>
<evidence type="ECO:0000256" key="1">
    <source>
        <dbReference type="ARBA" id="ARBA00006987"/>
    </source>
</evidence>
<comment type="similarity">
    <text evidence="1">Belongs to the UPF0065 (bug) family.</text>
</comment>
<organism evidence="3 4">
    <name type="scientific">Neoroseomonas terrae</name>
    <dbReference type="NCBI Taxonomy" id="424799"/>
    <lineage>
        <taxon>Bacteria</taxon>
        <taxon>Pseudomonadati</taxon>
        <taxon>Pseudomonadota</taxon>
        <taxon>Alphaproteobacteria</taxon>
        <taxon>Acetobacterales</taxon>
        <taxon>Acetobacteraceae</taxon>
        <taxon>Neoroseomonas</taxon>
    </lineage>
</organism>
<comment type="caution">
    <text evidence="3">The sequence shown here is derived from an EMBL/GenBank/DDBJ whole genome shotgun (WGS) entry which is preliminary data.</text>
</comment>
<dbReference type="InterPro" id="IPR042100">
    <property type="entry name" value="Bug_dom1"/>
</dbReference>
<proteinExistence type="inferred from homology"/>
<evidence type="ECO:0000256" key="2">
    <source>
        <dbReference type="SAM" id="SignalP"/>
    </source>
</evidence>
<dbReference type="PANTHER" id="PTHR42928:SF5">
    <property type="entry name" value="BLR1237 PROTEIN"/>
    <property type="match status" value="1"/>
</dbReference>
<sequence>MVPLSGRSAMIRRRLFLAAPALAARPAFAQAYPGPIRLVVPFATGGTTDIIARLIAEETGRRLGTTIVVDNRPGAGATLGTGLVARAAPDRTTLLISTISGMAVGNTLYRDRITWDADRDFAHIAMILGTPYLLLVNPATPMHSVADFVAAAKRPGGVAYATSGIGSVPHLVGLRLAQAAGFELQHIPYRGGSQAATDAIAGTVPSVMDSLTAASAYIRAGSLRPLAFTTRERIADFPTVPTLIESGYPDIVADGWAGIAAPAGTPRALQERLAGAIREAMATPTIARRYAETATLPGTLFLNDAQAFVRAEIAAWAPVVRASGATPG</sequence>
<keyword evidence="4" id="KW-1185">Reference proteome</keyword>
<dbReference type="Proteomes" id="UP000698752">
    <property type="component" value="Unassembled WGS sequence"/>
</dbReference>
<dbReference type="InterPro" id="IPR005064">
    <property type="entry name" value="BUG"/>
</dbReference>
<dbReference type="PANTHER" id="PTHR42928">
    <property type="entry name" value="TRICARBOXYLATE-BINDING PROTEIN"/>
    <property type="match status" value="1"/>
</dbReference>
<dbReference type="Gene3D" id="3.40.190.150">
    <property type="entry name" value="Bordetella uptake gene, domain 1"/>
    <property type="match status" value="1"/>
</dbReference>
<evidence type="ECO:0000313" key="4">
    <source>
        <dbReference type="Proteomes" id="UP000698752"/>
    </source>
</evidence>
<feature type="chain" id="PRO_5047487538" evidence="2">
    <location>
        <begin position="30"/>
        <end position="328"/>
    </location>
</feature>
<dbReference type="SUPFAM" id="SSF53850">
    <property type="entry name" value="Periplasmic binding protein-like II"/>
    <property type="match status" value="1"/>
</dbReference>
<accession>A0ABS5ENA6</accession>